<proteinExistence type="predicted"/>
<keyword evidence="2" id="KW-1185">Reference proteome</keyword>
<organism evidence="1 2">
    <name type="scientific">Nocardia terrae</name>
    <dbReference type="NCBI Taxonomy" id="2675851"/>
    <lineage>
        <taxon>Bacteria</taxon>
        <taxon>Bacillati</taxon>
        <taxon>Actinomycetota</taxon>
        <taxon>Actinomycetes</taxon>
        <taxon>Mycobacteriales</taxon>
        <taxon>Nocardiaceae</taxon>
        <taxon>Nocardia</taxon>
    </lineage>
</organism>
<sequence>MSGSPEPASNGKSTARRIGVVEHDPLAARMLPDAECLRLLADVRFGRIV</sequence>
<dbReference type="EMBL" id="WRPP01000005">
    <property type="protein sequence ID" value="MVU80639.1"/>
    <property type="molecule type" value="Genomic_DNA"/>
</dbReference>
<gene>
    <name evidence="1" type="ORF">GPX89_25735</name>
</gene>
<dbReference type="AlphaFoldDB" id="A0A7K1V2H0"/>
<name>A0A7K1V2H0_9NOCA</name>
<evidence type="ECO:0000313" key="1">
    <source>
        <dbReference type="EMBL" id="MVU80639.1"/>
    </source>
</evidence>
<evidence type="ECO:0000313" key="2">
    <source>
        <dbReference type="Proteomes" id="UP000466794"/>
    </source>
</evidence>
<comment type="caution">
    <text evidence="1">The sequence shown here is derived from an EMBL/GenBank/DDBJ whole genome shotgun (WGS) entry which is preliminary data.</text>
</comment>
<accession>A0A7K1V2H0</accession>
<dbReference type="RefSeq" id="WP_157390232.1">
    <property type="nucleotide sequence ID" value="NZ_WRPP01000005.1"/>
</dbReference>
<reference evidence="1 2" key="1">
    <citation type="submission" date="2019-12" db="EMBL/GenBank/DDBJ databases">
        <title>Nocardia sp. nov. ET3-3 isolated from soil.</title>
        <authorList>
            <person name="Kanchanasin P."/>
            <person name="Tanasupawat S."/>
            <person name="Yuki M."/>
            <person name="Kudo T."/>
        </authorList>
    </citation>
    <scope>NUCLEOTIDE SEQUENCE [LARGE SCALE GENOMIC DNA]</scope>
    <source>
        <strain evidence="1 2">ET3-3</strain>
    </source>
</reference>
<protein>
    <submittedName>
        <fullName evidence="1">Uncharacterized protein</fullName>
    </submittedName>
</protein>
<dbReference type="Proteomes" id="UP000466794">
    <property type="component" value="Unassembled WGS sequence"/>
</dbReference>